<reference evidence="5" key="1">
    <citation type="journal article" date="2022" name="DNA Res.">
        <title>Genome analysis of five recently described species of the CUG-Ser clade uncovers Candida theae as a new hybrid lineage with pathogenic potential in the Candida parapsilosis species complex.</title>
        <authorList>
            <person name="Mixao V."/>
            <person name="Del Olmo V."/>
            <person name="Hegedusova E."/>
            <person name="Saus E."/>
            <person name="Pryszcz L."/>
            <person name="Cillingova A."/>
            <person name="Nosek J."/>
            <person name="Gabaldon T."/>
        </authorList>
    </citation>
    <scope>NUCLEOTIDE SEQUENCE</scope>
    <source>
        <strain evidence="5">CBS 10844</strain>
    </source>
</reference>
<dbReference type="GO" id="GO:0010181">
    <property type="term" value="F:FMN binding"/>
    <property type="evidence" value="ECO:0007669"/>
    <property type="project" value="TreeGrafter"/>
</dbReference>
<comment type="similarity">
    <text evidence="2">Belongs to the HFCD (homooligomeric flavin containing Cys decarboxylase) superfamily.</text>
</comment>
<protein>
    <recommendedName>
        <fullName evidence="4">Flavoprotein domain-containing protein</fullName>
    </recommendedName>
</protein>
<dbReference type="PANTHER" id="PTHR14359:SF6">
    <property type="entry name" value="PHOSPHOPANTOTHENOYLCYSTEINE DECARBOXYLASE"/>
    <property type="match status" value="1"/>
</dbReference>
<feature type="compositionally biased region" description="Acidic residues" evidence="3">
    <location>
        <begin position="595"/>
        <end position="642"/>
    </location>
</feature>
<feature type="compositionally biased region" description="Polar residues" evidence="3">
    <location>
        <begin position="99"/>
        <end position="137"/>
    </location>
</feature>
<feature type="region of interest" description="Disordered" evidence="3">
    <location>
        <begin position="188"/>
        <end position="211"/>
    </location>
</feature>
<feature type="compositionally biased region" description="Polar residues" evidence="3">
    <location>
        <begin position="40"/>
        <end position="64"/>
    </location>
</feature>
<feature type="region of interest" description="Disordered" evidence="3">
    <location>
        <begin position="591"/>
        <end position="728"/>
    </location>
</feature>
<evidence type="ECO:0000256" key="2">
    <source>
        <dbReference type="ARBA" id="ARBA00038350"/>
    </source>
</evidence>
<dbReference type="InterPro" id="IPR036551">
    <property type="entry name" value="Flavin_trans-like"/>
</dbReference>
<dbReference type="SUPFAM" id="SSF52507">
    <property type="entry name" value="Homo-oligomeric flavin-containing Cys decarboxylases, HFCD"/>
    <property type="match status" value="1"/>
</dbReference>
<organism evidence="5 6">
    <name type="scientific">Candida oxycetoniae</name>
    <dbReference type="NCBI Taxonomy" id="497107"/>
    <lineage>
        <taxon>Eukaryota</taxon>
        <taxon>Fungi</taxon>
        <taxon>Dikarya</taxon>
        <taxon>Ascomycota</taxon>
        <taxon>Saccharomycotina</taxon>
        <taxon>Pichiomycetes</taxon>
        <taxon>Debaryomycetaceae</taxon>
        <taxon>Candida/Lodderomyces clade</taxon>
        <taxon>Candida</taxon>
    </lineage>
</organism>
<proteinExistence type="inferred from homology"/>
<dbReference type="GO" id="GO:0004633">
    <property type="term" value="F:phosphopantothenoylcysteine decarboxylase activity"/>
    <property type="evidence" value="ECO:0007669"/>
    <property type="project" value="TreeGrafter"/>
</dbReference>
<dbReference type="InterPro" id="IPR016024">
    <property type="entry name" value="ARM-type_fold"/>
</dbReference>
<dbReference type="AlphaFoldDB" id="A0AAI9SVS6"/>
<dbReference type="GO" id="GO:0071513">
    <property type="term" value="C:phosphopantothenoylcysteine decarboxylase complex"/>
    <property type="evidence" value="ECO:0007669"/>
    <property type="project" value="TreeGrafter"/>
</dbReference>
<gene>
    <name evidence="5" type="ORF">KGF56_003167</name>
</gene>
<dbReference type="PANTHER" id="PTHR14359">
    <property type="entry name" value="HOMO-OLIGOMERIC FLAVIN CONTAINING CYS DECARBOXYLASE FAMILY"/>
    <property type="match status" value="1"/>
</dbReference>
<accession>A0AAI9SVS6</accession>
<feature type="compositionally biased region" description="Gly residues" evidence="3">
    <location>
        <begin position="308"/>
        <end position="322"/>
    </location>
</feature>
<dbReference type="EMBL" id="JAHUZD010000109">
    <property type="protein sequence ID" value="KAI3404008.1"/>
    <property type="molecule type" value="Genomic_DNA"/>
</dbReference>
<evidence type="ECO:0000256" key="3">
    <source>
        <dbReference type="SAM" id="MobiDB-lite"/>
    </source>
</evidence>
<feature type="domain" description="Flavoprotein" evidence="4">
    <location>
        <begin position="364"/>
        <end position="573"/>
    </location>
</feature>
<comment type="caution">
    <text evidence="5">The sequence shown here is derived from an EMBL/GenBank/DDBJ whole genome shotgun (WGS) entry which is preliminary data.</text>
</comment>
<evidence type="ECO:0000256" key="1">
    <source>
        <dbReference type="ARBA" id="ARBA00022993"/>
    </source>
</evidence>
<evidence type="ECO:0000313" key="5">
    <source>
        <dbReference type="EMBL" id="KAI3404008.1"/>
    </source>
</evidence>
<feature type="region of interest" description="Disordered" evidence="3">
    <location>
        <begin position="253"/>
        <end position="278"/>
    </location>
</feature>
<evidence type="ECO:0000259" key="4">
    <source>
        <dbReference type="Pfam" id="PF02441"/>
    </source>
</evidence>
<name>A0AAI9SVS6_9ASCO</name>
<dbReference type="InterPro" id="IPR003382">
    <property type="entry name" value="Flavoprotein"/>
</dbReference>
<dbReference type="GO" id="GO:0015937">
    <property type="term" value="P:coenzyme A biosynthetic process"/>
    <property type="evidence" value="ECO:0007669"/>
    <property type="project" value="UniProtKB-KW"/>
</dbReference>
<feature type="region of interest" description="Disordered" evidence="3">
    <location>
        <begin position="308"/>
        <end position="338"/>
    </location>
</feature>
<evidence type="ECO:0000313" key="6">
    <source>
        <dbReference type="Proteomes" id="UP001202479"/>
    </source>
</evidence>
<dbReference type="GeneID" id="73380784"/>
<feature type="compositionally biased region" description="Polar residues" evidence="3">
    <location>
        <begin position="253"/>
        <end position="267"/>
    </location>
</feature>
<keyword evidence="6" id="KW-1185">Reference proteome</keyword>
<dbReference type="Pfam" id="PF02441">
    <property type="entry name" value="Flavoprotein"/>
    <property type="match status" value="1"/>
</dbReference>
<feature type="compositionally biased region" description="Polar residues" evidence="3">
    <location>
        <begin position="701"/>
        <end position="713"/>
    </location>
</feature>
<sequence length="728" mass="79374">MDQTSSNTELNHENQTEQPIPRRPTGVIQTEQPIPRRPTGINQSILSSSNVTAEALPPSQQQPGTAFGAASNITQPKRAPSFRTAITNTGTNTPPPKILTNSSNRVPTTSGIHSPQQSTPFDATSRPNFSIRNPSVSFSDIDSQERLRRFTISSQPSSTSVHIQQNDQHHTSLEKDFINTPSLHTSIQQSSTLSNVPSRQSSLNRKKNALNNDSGLLFTGKTLNLSSGAATSSQSSLEHLSLDAMASFEGLSKSQSLETGSGRNLNSPSPPPFERIPSNVSAFSPTYSVSNISSSVVPIKINGTGTGAGTAIGTGTGTGTGTGSNSSSRRGSIKKSNKTIVASPVGPPVPFQEYLHKQDDGKFHILLGCTGSVATIKVPLIIDKLFQIFGASKISIQLIVTKSASHFLRGSKINADVKIWRDEDEWTNYSKAYATTTSTTSSTQNLSVNKKPKNPYETMILHNELRKWADIMLVAPLSANTLAKIANGISDNLLTSIIRSWSPTTAQQVKKPLIAAPAMNTFMYTHPITAKQLACLSSPEFGIEILKPVEKILVCGDIGMGGMREWTDVVDILRRKIIAVRTERKKLDEAIGNLVEEEEEEEEEDEDEDDEEDDEEDDDETRDNEDENNEDDDEDDEDDDDVNNGNSEENSFNINSDMKRRKGANSESIEELQLNNIDEGNEEMIFEITDQEHSEGEGSGDSANAGLSPTLSHRQQRITIPKETKNII</sequence>
<dbReference type="RefSeq" id="XP_049179753.1">
    <property type="nucleotide sequence ID" value="XM_049324473.1"/>
</dbReference>
<dbReference type="Proteomes" id="UP001202479">
    <property type="component" value="Unassembled WGS sequence"/>
</dbReference>
<keyword evidence="1" id="KW-0173">Coenzyme A biosynthesis</keyword>
<feature type="region of interest" description="Disordered" evidence="3">
    <location>
        <begin position="1"/>
        <end position="137"/>
    </location>
</feature>
<dbReference type="SUPFAM" id="SSF48371">
    <property type="entry name" value="ARM repeat"/>
    <property type="match status" value="1"/>
</dbReference>
<dbReference type="Gene3D" id="3.40.50.1950">
    <property type="entry name" value="Flavin prenyltransferase-like"/>
    <property type="match status" value="1"/>
</dbReference>